<organism evidence="2 3">
    <name type="scientific">Tribonema minus</name>
    <dbReference type="NCBI Taxonomy" id="303371"/>
    <lineage>
        <taxon>Eukaryota</taxon>
        <taxon>Sar</taxon>
        <taxon>Stramenopiles</taxon>
        <taxon>Ochrophyta</taxon>
        <taxon>PX clade</taxon>
        <taxon>Xanthophyceae</taxon>
        <taxon>Tribonematales</taxon>
        <taxon>Tribonemataceae</taxon>
        <taxon>Tribonema</taxon>
    </lineage>
</organism>
<keyword evidence="1" id="KW-1133">Transmembrane helix</keyword>
<reference evidence="2" key="1">
    <citation type="submission" date="2021-02" db="EMBL/GenBank/DDBJ databases">
        <title>First Annotated Genome of the Yellow-green Alga Tribonema minus.</title>
        <authorList>
            <person name="Mahan K.M."/>
        </authorList>
    </citation>
    <scope>NUCLEOTIDE SEQUENCE</scope>
    <source>
        <strain evidence="2">UTEX B ZZ1240</strain>
    </source>
</reference>
<keyword evidence="1" id="KW-0812">Transmembrane</keyword>
<sequence length="104" mass="12215">MPSALRYATWDRLDFPSKRRCAFAFAEGRKQVGPVEWHVTADAFLETQRTYFVDLVRVGGALMDVMEDERWQWHMLRKRRKRAAIYGALLFSATVVLDTWTQFA</sequence>
<feature type="transmembrane region" description="Helical" evidence="1">
    <location>
        <begin position="83"/>
        <end position="103"/>
    </location>
</feature>
<dbReference type="AlphaFoldDB" id="A0A836CPD1"/>
<gene>
    <name evidence="2" type="ORF">JKP88DRAFT_229780</name>
</gene>
<protein>
    <submittedName>
        <fullName evidence="2">Uncharacterized protein</fullName>
    </submittedName>
</protein>
<proteinExistence type="predicted"/>
<keyword evidence="3" id="KW-1185">Reference proteome</keyword>
<name>A0A836CPD1_9STRA</name>
<accession>A0A836CPD1</accession>
<evidence type="ECO:0000313" key="2">
    <source>
        <dbReference type="EMBL" id="KAG5192638.1"/>
    </source>
</evidence>
<evidence type="ECO:0000256" key="1">
    <source>
        <dbReference type="SAM" id="Phobius"/>
    </source>
</evidence>
<comment type="caution">
    <text evidence="2">The sequence shown here is derived from an EMBL/GenBank/DDBJ whole genome shotgun (WGS) entry which is preliminary data.</text>
</comment>
<dbReference type="EMBL" id="JAFCMP010000003">
    <property type="protein sequence ID" value="KAG5192638.1"/>
    <property type="molecule type" value="Genomic_DNA"/>
</dbReference>
<evidence type="ECO:0000313" key="3">
    <source>
        <dbReference type="Proteomes" id="UP000664859"/>
    </source>
</evidence>
<dbReference type="Proteomes" id="UP000664859">
    <property type="component" value="Unassembled WGS sequence"/>
</dbReference>
<dbReference type="OrthoDB" id="10382159at2759"/>
<keyword evidence="1" id="KW-0472">Membrane</keyword>